<evidence type="ECO:0000313" key="3">
    <source>
        <dbReference type="EMBL" id="RFU78580.1"/>
    </source>
</evidence>
<dbReference type="InterPro" id="IPR002213">
    <property type="entry name" value="UDP_glucos_trans"/>
</dbReference>
<keyword evidence="3" id="KW-0012">Acyltransferase</keyword>
<evidence type="ECO:0000256" key="1">
    <source>
        <dbReference type="ARBA" id="ARBA00022679"/>
    </source>
</evidence>
<dbReference type="InterPro" id="IPR050481">
    <property type="entry name" value="UDP-glycosyltransf_plant"/>
</dbReference>
<dbReference type="InterPro" id="IPR010610">
    <property type="entry name" value="EryCIII-like_C"/>
</dbReference>
<name>A0A395NR60_TRIAR</name>
<evidence type="ECO:0000313" key="4">
    <source>
        <dbReference type="Proteomes" id="UP000266272"/>
    </source>
</evidence>
<organism evidence="3 4">
    <name type="scientific">Trichoderma arundinaceum</name>
    <dbReference type="NCBI Taxonomy" id="490622"/>
    <lineage>
        <taxon>Eukaryota</taxon>
        <taxon>Fungi</taxon>
        <taxon>Dikarya</taxon>
        <taxon>Ascomycota</taxon>
        <taxon>Pezizomycotina</taxon>
        <taxon>Sordariomycetes</taxon>
        <taxon>Hypocreomycetidae</taxon>
        <taxon>Hypocreales</taxon>
        <taxon>Hypocreaceae</taxon>
        <taxon>Trichoderma</taxon>
    </lineage>
</organism>
<reference evidence="3 4" key="1">
    <citation type="journal article" date="2018" name="PLoS Pathog.">
        <title>Evolution of structural diversity of trichothecenes, a family of toxins produced by plant pathogenic and entomopathogenic fungi.</title>
        <authorList>
            <person name="Proctor R.H."/>
            <person name="McCormick S.P."/>
            <person name="Kim H.S."/>
            <person name="Cardoza R.E."/>
            <person name="Stanley A.M."/>
            <person name="Lindo L."/>
            <person name="Kelly A."/>
            <person name="Brown D.W."/>
            <person name="Lee T."/>
            <person name="Vaughan M.M."/>
            <person name="Alexander N.J."/>
            <person name="Busman M."/>
            <person name="Gutierrez S."/>
        </authorList>
    </citation>
    <scope>NUCLEOTIDE SEQUENCE [LARGE SCALE GENOMIC DNA]</scope>
    <source>
        <strain evidence="3 4">IBT 40837</strain>
    </source>
</reference>
<dbReference type="PANTHER" id="PTHR48049">
    <property type="entry name" value="GLYCOSYLTRANSFERASE"/>
    <property type="match status" value="1"/>
</dbReference>
<comment type="caution">
    <text evidence="3">The sequence shown here is derived from an EMBL/GenBank/DDBJ whole genome shotgun (WGS) entry which is preliminary data.</text>
</comment>
<feature type="domain" description="Erythromycin biosynthesis protein CIII-like C-terminal" evidence="2">
    <location>
        <begin position="361"/>
        <end position="427"/>
    </location>
</feature>
<sequence>MAPFRPKRILLITNIERGELNVFIATAESLVNADPTVDLHLATLSGLEDALPEGVTYHQINGIPMLQALEEHLSRKQNDGNLPESFSKALGFANTRRAIRDAASSVMPYTGPQMVDLFTSTVNIIKDVNPDLVVVNSLMSAGLTACYHVGVRFMCLSPNGIKEFAAPVQPRAANLWKFPALFSGFSYPVPWHKVLLNAYYVRFTAKAFKKDPQRKEVQSYLTAHTILRTPVDLLRCRPKNLKILVSTLPQLDFPLKIPTHVLPCGPIVRKAQPLEESDPKLGEWLAEGRTVYVNMGSLVKISEEQAVEMAQALKIVIDHMDSQFDKGRLQVLWKLKKRGRYSVFEPGCQISRILRQEFEQDRVRVVDWVQAEPISILSTGHVVCSVHHGGATSYHEAIITGTPQVALPAWTDCYDYAQRVELLGVGRWGSRTAKPRWSSQELSREMLEVLAGEKSDAMKKKAALLKQVCEYNGSGADRAALAILEECEQ</sequence>
<dbReference type="EMBL" id="PXOA01000201">
    <property type="protein sequence ID" value="RFU78580.1"/>
    <property type="molecule type" value="Genomic_DNA"/>
</dbReference>
<dbReference type="Proteomes" id="UP000266272">
    <property type="component" value="Unassembled WGS sequence"/>
</dbReference>
<dbReference type="OrthoDB" id="5835829at2759"/>
<evidence type="ECO:0000259" key="2">
    <source>
        <dbReference type="Pfam" id="PF06722"/>
    </source>
</evidence>
<dbReference type="CDD" id="cd03784">
    <property type="entry name" value="GT1_Gtf-like"/>
    <property type="match status" value="1"/>
</dbReference>
<dbReference type="SUPFAM" id="SSF53756">
    <property type="entry name" value="UDP-Glycosyltransferase/glycogen phosphorylase"/>
    <property type="match status" value="1"/>
</dbReference>
<gene>
    <name evidence="3" type="ORF">TARUN_3623</name>
</gene>
<dbReference type="Gene3D" id="3.40.50.2000">
    <property type="entry name" value="Glycogen Phosphorylase B"/>
    <property type="match status" value="2"/>
</dbReference>
<dbReference type="STRING" id="490622.A0A395NR60"/>
<keyword evidence="4" id="KW-1185">Reference proteome</keyword>
<protein>
    <submittedName>
        <fullName evidence="3">Diacylglycerol o-acyltransferase</fullName>
    </submittedName>
</protein>
<dbReference type="PANTHER" id="PTHR48049:SF132">
    <property type="entry name" value="GLYCOSYLTRANSFERASE"/>
    <property type="match status" value="1"/>
</dbReference>
<proteinExistence type="predicted"/>
<dbReference type="GO" id="GO:0016746">
    <property type="term" value="F:acyltransferase activity"/>
    <property type="evidence" value="ECO:0007669"/>
    <property type="project" value="UniProtKB-KW"/>
</dbReference>
<dbReference type="AlphaFoldDB" id="A0A395NR60"/>
<keyword evidence="1 3" id="KW-0808">Transferase</keyword>
<dbReference type="Pfam" id="PF06722">
    <property type="entry name" value="EryCIII-like_C"/>
    <property type="match status" value="1"/>
</dbReference>
<dbReference type="GO" id="GO:0035251">
    <property type="term" value="F:UDP-glucosyltransferase activity"/>
    <property type="evidence" value="ECO:0007669"/>
    <property type="project" value="InterPro"/>
</dbReference>
<accession>A0A395NR60</accession>